<dbReference type="EMBL" id="CVRB01000003">
    <property type="protein sequence ID" value="CRK83378.1"/>
    <property type="molecule type" value="Genomic_DNA"/>
</dbReference>
<dbReference type="Proteomes" id="UP000199087">
    <property type="component" value="Unassembled WGS sequence"/>
</dbReference>
<dbReference type="RefSeq" id="WP_090635806.1">
    <property type="nucleotide sequence ID" value="NZ_CVRB01000003.1"/>
</dbReference>
<dbReference type="GO" id="GO:0008703">
    <property type="term" value="F:5-amino-6-(5-phosphoribosylamino)uracil reductase activity"/>
    <property type="evidence" value="ECO:0007669"/>
    <property type="project" value="InterPro"/>
</dbReference>
<dbReference type="PANTHER" id="PTHR38011">
    <property type="entry name" value="DIHYDROFOLATE REDUCTASE FAMILY PROTEIN (AFU_ORTHOLOGUE AFUA_8G06820)"/>
    <property type="match status" value="1"/>
</dbReference>
<dbReference type="SUPFAM" id="SSF53597">
    <property type="entry name" value="Dihydrofolate reductase-like"/>
    <property type="match status" value="1"/>
</dbReference>
<dbReference type="Gene3D" id="3.40.430.10">
    <property type="entry name" value="Dihydrofolate Reductase, subunit A"/>
    <property type="match status" value="1"/>
</dbReference>
<proteinExistence type="predicted"/>
<keyword evidence="3" id="KW-1185">Reference proteome</keyword>
<dbReference type="AlphaFoldDB" id="A0A0U1NZW5"/>
<dbReference type="GO" id="GO:0009231">
    <property type="term" value="P:riboflavin biosynthetic process"/>
    <property type="evidence" value="ECO:0007669"/>
    <property type="project" value="InterPro"/>
</dbReference>
<gene>
    <name evidence="2" type="primary">yyaP_2</name>
    <name evidence="2" type="ORF">BN000_03346</name>
</gene>
<evidence type="ECO:0000313" key="2">
    <source>
        <dbReference type="EMBL" id="CRK83378.1"/>
    </source>
</evidence>
<protein>
    <submittedName>
        <fullName evidence="2">Oxidoreductase</fullName>
    </submittedName>
</protein>
<name>A0A0U1NZW5_9BACI</name>
<dbReference type="Pfam" id="PF01872">
    <property type="entry name" value="RibD_C"/>
    <property type="match status" value="1"/>
</dbReference>
<dbReference type="InterPro" id="IPR024072">
    <property type="entry name" value="DHFR-like_dom_sf"/>
</dbReference>
<feature type="domain" description="Bacterial bifunctional deaminase-reductase C-terminal" evidence="1">
    <location>
        <begin position="9"/>
        <end position="180"/>
    </location>
</feature>
<evidence type="ECO:0000313" key="3">
    <source>
        <dbReference type="Proteomes" id="UP000199087"/>
    </source>
</evidence>
<organism evidence="2 3">
    <name type="scientific">Neobacillus massiliamazoniensis</name>
    <dbReference type="NCBI Taxonomy" id="1499688"/>
    <lineage>
        <taxon>Bacteria</taxon>
        <taxon>Bacillati</taxon>
        <taxon>Bacillota</taxon>
        <taxon>Bacilli</taxon>
        <taxon>Bacillales</taxon>
        <taxon>Bacillaceae</taxon>
        <taxon>Neobacillus</taxon>
    </lineage>
</organism>
<dbReference type="InterPro" id="IPR050765">
    <property type="entry name" value="Riboflavin_Biosynth_HTPR"/>
</dbReference>
<sequence length="189" mass="21777">MSQNVGPRRIILDLAVTLDGFIEGKNGEVDWCIMDSELGFINFLNQIDTILYGRKSYDLWGQFTPENEDTDTEKEIWELVHSKEKYVFSKTQKQTDNKAVFINDNILEEVNKLKNKSGKDIWLYGGANLITTFINLGLVDEFRLSVHPVILGEGKPLFIDINQRFNLKMVNTRTFSSGVVQLIYHLNRN</sequence>
<dbReference type="InterPro" id="IPR002734">
    <property type="entry name" value="RibDG_C"/>
</dbReference>
<evidence type="ECO:0000259" key="1">
    <source>
        <dbReference type="Pfam" id="PF01872"/>
    </source>
</evidence>
<dbReference type="PANTHER" id="PTHR38011:SF11">
    <property type="entry name" value="2,5-DIAMINO-6-RIBOSYLAMINO-4(3H)-PYRIMIDINONE 5'-PHOSPHATE REDUCTASE"/>
    <property type="match status" value="1"/>
</dbReference>
<dbReference type="STRING" id="1499688.BN000_03346"/>
<reference evidence="3" key="1">
    <citation type="submission" date="2015-05" db="EMBL/GenBank/DDBJ databases">
        <authorList>
            <person name="Urmite Genomes"/>
        </authorList>
    </citation>
    <scope>NUCLEOTIDE SEQUENCE [LARGE SCALE GENOMIC DNA]</scope>
    <source>
        <strain evidence="3">LF1</strain>
    </source>
</reference>
<dbReference type="OrthoDB" id="195113at2"/>
<accession>A0A0U1NZW5</accession>